<reference evidence="3" key="1">
    <citation type="submission" date="2025-08" db="UniProtKB">
        <authorList>
            <consortium name="RefSeq"/>
        </authorList>
    </citation>
    <scope>IDENTIFICATION</scope>
    <source>
        <tissue evidence="3">Gonads</tissue>
    </source>
</reference>
<organism evidence="2 3">
    <name type="scientific">Lingula anatina</name>
    <name type="common">Brachiopod</name>
    <name type="synonym">Lingula unguis</name>
    <dbReference type="NCBI Taxonomy" id="7574"/>
    <lineage>
        <taxon>Eukaryota</taxon>
        <taxon>Metazoa</taxon>
        <taxon>Spiralia</taxon>
        <taxon>Lophotrochozoa</taxon>
        <taxon>Brachiopoda</taxon>
        <taxon>Linguliformea</taxon>
        <taxon>Lingulata</taxon>
        <taxon>Lingulida</taxon>
        <taxon>Linguloidea</taxon>
        <taxon>Lingulidae</taxon>
        <taxon>Lingula</taxon>
    </lineage>
</organism>
<name>A0A1S3K9B2_LINAN</name>
<keyword evidence="1" id="KW-0732">Signal</keyword>
<feature type="chain" id="PRO_5010342643" evidence="1">
    <location>
        <begin position="25"/>
        <end position="105"/>
    </location>
</feature>
<gene>
    <name evidence="3" type="primary">LOC106179818</name>
</gene>
<dbReference type="InParanoid" id="A0A1S3K9B2"/>
<dbReference type="KEGG" id="lak:106179818"/>
<proteinExistence type="predicted"/>
<dbReference type="GeneID" id="106179818"/>
<dbReference type="RefSeq" id="XP_013419039.1">
    <property type="nucleotide sequence ID" value="XM_013563585.1"/>
</dbReference>
<evidence type="ECO:0000313" key="2">
    <source>
        <dbReference type="Proteomes" id="UP000085678"/>
    </source>
</evidence>
<evidence type="ECO:0000256" key="1">
    <source>
        <dbReference type="SAM" id="SignalP"/>
    </source>
</evidence>
<protein>
    <submittedName>
        <fullName evidence="3">Uncharacterized protein LOC106179818</fullName>
    </submittedName>
</protein>
<accession>A0A1S3K9B2</accession>
<dbReference type="AlphaFoldDB" id="A0A1S3K9B2"/>
<dbReference type="Proteomes" id="UP000085678">
    <property type="component" value="Unplaced"/>
</dbReference>
<evidence type="ECO:0000313" key="3">
    <source>
        <dbReference type="RefSeq" id="XP_013419039.1"/>
    </source>
</evidence>
<keyword evidence="2" id="KW-1185">Reference proteome</keyword>
<sequence>MVTKHNMLWISVTVIVMVLQNTNCQWHQTLGWGAAGMVGKRTNPSSIFSQDSQDDSLCDDRRNSEVMKLIRDLLQAEIMRTDYCYNRKFEENRVRGFTKQDAPRV</sequence>
<feature type="signal peptide" evidence="1">
    <location>
        <begin position="1"/>
        <end position="24"/>
    </location>
</feature>